<dbReference type="Gene3D" id="1.20.1250.20">
    <property type="entry name" value="MFS general substrate transporter like domains"/>
    <property type="match status" value="1"/>
</dbReference>
<gene>
    <name evidence="6" type="ORF">O3E_01200</name>
</gene>
<dbReference type="Pfam" id="PF00083">
    <property type="entry name" value="Sugar_tr"/>
    <property type="match status" value="1"/>
</dbReference>
<dbReference type="GO" id="GO:0022857">
    <property type="term" value="F:transmembrane transporter activity"/>
    <property type="evidence" value="ECO:0007669"/>
    <property type="project" value="InterPro"/>
</dbReference>
<dbReference type="Proteomes" id="UP000031624">
    <property type="component" value="Chromosome"/>
</dbReference>
<organism evidence="6 7">
    <name type="scientific">Candidatus Portiera aleyrodidarum MED</name>
    <name type="common">Bemisia tabaci</name>
    <dbReference type="NCBI Taxonomy" id="1163752"/>
    <lineage>
        <taxon>Bacteria</taxon>
        <taxon>Pseudomonadati</taxon>
        <taxon>Pseudomonadota</taxon>
        <taxon>Gammaproteobacteria</taxon>
        <taxon>Candidatus Johnevansiales</taxon>
        <taxon>Candidatus Johnevansiaceae</taxon>
        <taxon>Candidatus Portiera</taxon>
    </lineage>
</organism>
<accession>A0AAU8RRA4</accession>
<sequence length="68" mass="7446">MLLGTFFLTILSLIGGPLTFSLLALALALANIAFIFFTIFVIPETKGISLEQIEKKIMNGKALRYLGK</sequence>
<dbReference type="InterPro" id="IPR005828">
    <property type="entry name" value="MFS_sugar_transport-like"/>
</dbReference>
<dbReference type="KEGG" id="paly:O3E_01200"/>
<dbReference type="AlphaFoldDB" id="A0AAU8RRA4"/>
<feature type="transmembrane region" description="Helical" evidence="5">
    <location>
        <begin position="20"/>
        <end position="42"/>
    </location>
</feature>
<evidence type="ECO:0000256" key="5">
    <source>
        <dbReference type="SAM" id="Phobius"/>
    </source>
</evidence>
<evidence type="ECO:0000256" key="4">
    <source>
        <dbReference type="ARBA" id="ARBA00023136"/>
    </source>
</evidence>
<protein>
    <recommendedName>
        <fullName evidence="8">Major facilitator superfamily (MFS) profile domain-containing protein</fullName>
    </recommendedName>
</protein>
<evidence type="ECO:0000313" key="6">
    <source>
        <dbReference type="EMBL" id="AJF24138.1"/>
    </source>
</evidence>
<proteinExistence type="predicted"/>
<evidence type="ECO:0000313" key="7">
    <source>
        <dbReference type="Proteomes" id="UP000031624"/>
    </source>
</evidence>
<name>A0AAU8RRA4_9GAMM</name>
<keyword evidence="3 5" id="KW-1133">Transmembrane helix</keyword>
<comment type="subcellular location">
    <subcellularLocation>
        <location evidence="1">Membrane</location>
    </subcellularLocation>
</comment>
<evidence type="ECO:0008006" key="8">
    <source>
        <dbReference type="Google" id="ProtNLM"/>
    </source>
</evidence>
<dbReference type="GO" id="GO:0016020">
    <property type="term" value="C:membrane"/>
    <property type="evidence" value="ECO:0007669"/>
    <property type="project" value="UniProtKB-SubCell"/>
</dbReference>
<dbReference type="InterPro" id="IPR036259">
    <property type="entry name" value="MFS_trans_sf"/>
</dbReference>
<evidence type="ECO:0000256" key="3">
    <source>
        <dbReference type="ARBA" id="ARBA00022989"/>
    </source>
</evidence>
<dbReference type="EMBL" id="CP007563">
    <property type="protein sequence ID" value="AJF24138.1"/>
    <property type="molecule type" value="Genomic_DNA"/>
</dbReference>
<evidence type="ECO:0000256" key="2">
    <source>
        <dbReference type="ARBA" id="ARBA00022692"/>
    </source>
</evidence>
<evidence type="ECO:0000256" key="1">
    <source>
        <dbReference type="ARBA" id="ARBA00004370"/>
    </source>
</evidence>
<keyword evidence="4 5" id="KW-0472">Membrane</keyword>
<reference evidence="6 7" key="1">
    <citation type="submission" date="2014-04" db="EMBL/GenBank/DDBJ databases">
        <title>Genome reduction and metabolic complementation of the dual endosymbionts in the whitefly Bemisia tabaci.</title>
        <authorList>
            <person name="Rao Q."/>
            <person name="Rollat-Farnier P.-A."/>
            <person name="Zhang Z.-X."/>
            <person name="Santos-Garcia D."/>
            <person name="Silva F.J."/>
            <person name="Moya A."/>
            <person name="Zhu D.-T."/>
            <person name="Klein C.C."/>
            <person name="Vavre F."/>
            <person name="Sagot M.-F."/>
            <person name="Liu S.-S."/>
            <person name="Mouton L."/>
            <person name="Wang X.-W."/>
        </authorList>
    </citation>
    <scope>NUCLEOTIDE SEQUENCE [LARGE SCALE GENOMIC DNA]</scope>
    <source>
        <strain evidence="6 7">BT-Q</strain>
    </source>
</reference>
<keyword evidence="2 5" id="KW-0812">Transmembrane</keyword>